<name>A0A7D9HRC5_PARCT</name>
<reference evidence="1" key="1">
    <citation type="submission" date="2020-04" db="EMBL/GenBank/DDBJ databases">
        <authorList>
            <person name="Alioto T."/>
            <person name="Alioto T."/>
            <person name="Gomez Garrido J."/>
        </authorList>
    </citation>
    <scope>NUCLEOTIDE SEQUENCE</scope>
    <source>
        <strain evidence="1">A484AB</strain>
    </source>
</reference>
<gene>
    <name evidence="1" type="ORF">PACLA_8A008161</name>
</gene>
<dbReference type="Proteomes" id="UP001152795">
    <property type="component" value="Unassembled WGS sequence"/>
</dbReference>
<evidence type="ECO:0000313" key="1">
    <source>
        <dbReference type="EMBL" id="CAB3986861.1"/>
    </source>
</evidence>
<organism evidence="1 2">
    <name type="scientific">Paramuricea clavata</name>
    <name type="common">Red gorgonian</name>
    <name type="synonym">Violescent sea-whip</name>
    <dbReference type="NCBI Taxonomy" id="317549"/>
    <lineage>
        <taxon>Eukaryota</taxon>
        <taxon>Metazoa</taxon>
        <taxon>Cnidaria</taxon>
        <taxon>Anthozoa</taxon>
        <taxon>Octocorallia</taxon>
        <taxon>Malacalcyonacea</taxon>
        <taxon>Plexauridae</taxon>
        <taxon>Paramuricea</taxon>
    </lineage>
</organism>
<protein>
    <submittedName>
        <fullName evidence="1">Uncharacterized protein</fullName>
    </submittedName>
</protein>
<dbReference type="EMBL" id="CACRXK020001083">
    <property type="protein sequence ID" value="CAB3986861.1"/>
    <property type="molecule type" value="Genomic_DNA"/>
</dbReference>
<keyword evidence="2" id="KW-1185">Reference proteome</keyword>
<dbReference type="AlphaFoldDB" id="A0A7D9HRC5"/>
<proteinExistence type="predicted"/>
<sequence length="203" mass="23521">MASLVVKLHEIVNEYIKRANDKELAGKIGSEVLLRSKEVVKKYMYVGEDACMYHVAELYPMVSRELLCWTRIASRRMKAATCLAHPWQVCIVRNMHEEIFNLLRLTVIKGDYGIVVKKTKCVEQLHITTAEAAIHWMIHVIQEITTVDENDILYRLLRNNGFCKAVISCSHPLIINFSKRQGNVKIIFHYGHWNQFGVPQHVF</sequence>
<accession>A0A7D9HRC5</accession>
<dbReference type="OrthoDB" id="5984732at2759"/>
<evidence type="ECO:0000313" key="2">
    <source>
        <dbReference type="Proteomes" id="UP001152795"/>
    </source>
</evidence>
<comment type="caution">
    <text evidence="1">The sequence shown here is derived from an EMBL/GenBank/DDBJ whole genome shotgun (WGS) entry which is preliminary data.</text>
</comment>